<sequence>MPDISVTDDQRERLDRVRAHLAEDVAYGHVRPRDALEYLLDRFEAESDTDVSVELPASETASSDDDGSDQNADAEFQVRNGGPPTSVEATDDGDADDETADATATPSGDDSEGDARLSSVMSLLDDNDDVWREASGGEEKYEVDLPDGGTERARTKDDVRAVLFKHYR</sequence>
<accession>A0A2I8VJS4</accession>
<dbReference type="EMBL" id="CP026309">
    <property type="protein sequence ID" value="AUV82178.1"/>
    <property type="molecule type" value="Genomic_DNA"/>
</dbReference>
<dbReference type="GeneID" id="35592705"/>
<feature type="compositionally biased region" description="Acidic residues" evidence="1">
    <location>
        <begin position="89"/>
        <end position="100"/>
    </location>
</feature>
<keyword evidence="3" id="KW-1185">Reference proteome</keyword>
<evidence type="ECO:0000256" key="1">
    <source>
        <dbReference type="SAM" id="MobiDB-lite"/>
    </source>
</evidence>
<evidence type="ECO:0000313" key="3">
    <source>
        <dbReference type="Proteomes" id="UP000236584"/>
    </source>
</evidence>
<feature type="region of interest" description="Disordered" evidence="1">
    <location>
        <begin position="46"/>
        <end position="116"/>
    </location>
</feature>
<dbReference type="Proteomes" id="UP000236584">
    <property type="component" value="Chromosome"/>
</dbReference>
<gene>
    <name evidence="2" type="ORF">C2R22_11400</name>
</gene>
<evidence type="ECO:0000313" key="2">
    <source>
        <dbReference type="EMBL" id="AUV82178.1"/>
    </source>
</evidence>
<proteinExistence type="predicted"/>
<reference evidence="2 3" key="1">
    <citation type="submission" date="2018-01" db="EMBL/GenBank/DDBJ databases">
        <title>Complete genome sequence of Salinigranum rubrum GX10T, an extremely halophilic archaeon isolated from a marine solar saltern.</title>
        <authorList>
            <person name="Han S."/>
        </authorList>
    </citation>
    <scope>NUCLEOTIDE SEQUENCE [LARGE SCALE GENOMIC DNA]</scope>
    <source>
        <strain evidence="2 3">GX10</strain>
    </source>
</reference>
<organism evidence="2 3">
    <name type="scientific">Salinigranum rubrum</name>
    <dbReference type="NCBI Taxonomy" id="755307"/>
    <lineage>
        <taxon>Archaea</taxon>
        <taxon>Methanobacteriati</taxon>
        <taxon>Methanobacteriota</taxon>
        <taxon>Stenosarchaea group</taxon>
        <taxon>Halobacteria</taxon>
        <taxon>Halobacteriales</taxon>
        <taxon>Haloferacaceae</taxon>
        <taxon>Salinigranum</taxon>
    </lineage>
</organism>
<dbReference type="OrthoDB" id="205007at2157"/>
<dbReference type="AlphaFoldDB" id="A0A2I8VJS4"/>
<protein>
    <submittedName>
        <fullName evidence="2">Uncharacterized protein</fullName>
    </submittedName>
</protein>
<dbReference type="RefSeq" id="WP_103425867.1">
    <property type="nucleotide sequence ID" value="NZ_CP026309.1"/>
</dbReference>
<name>A0A2I8VJS4_9EURY</name>
<dbReference type="KEGG" id="srub:C2R22_11400"/>